<dbReference type="Proteomes" id="UP000799779">
    <property type="component" value="Unassembled WGS sequence"/>
</dbReference>
<reference evidence="2" key="1">
    <citation type="journal article" date="2020" name="Stud. Mycol.">
        <title>101 Dothideomycetes genomes: a test case for predicting lifestyles and emergence of pathogens.</title>
        <authorList>
            <person name="Haridas S."/>
            <person name="Albert R."/>
            <person name="Binder M."/>
            <person name="Bloem J."/>
            <person name="Labutti K."/>
            <person name="Salamov A."/>
            <person name="Andreopoulos B."/>
            <person name="Baker S."/>
            <person name="Barry K."/>
            <person name="Bills G."/>
            <person name="Bluhm B."/>
            <person name="Cannon C."/>
            <person name="Castanera R."/>
            <person name="Culley D."/>
            <person name="Daum C."/>
            <person name="Ezra D."/>
            <person name="Gonzalez J."/>
            <person name="Henrissat B."/>
            <person name="Kuo A."/>
            <person name="Liang C."/>
            <person name="Lipzen A."/>
            <person name="Lutzoni F."/>
            <person name="Magnuson J."/>
            <person name="Mondo S."/>
            <person name="Nolan M."/>
            <person name="Ohm R."/>
            <person name="Pangilinan J."/>
            <person name="Park H.-J."/>
            <person name="Ramirez L."/>
            <person name="Alfaro M."/>
            <person name="Sun H."/>
            <person name="Tritt A."/>
            <person name="Yoshinaga Y."/>
            <person name="Zwiers L.-H."/>
            <person name="Turgeon B."/>
            <person name="Goodwin S."/>
            <person name="Spatafora J."/>
            <person name="Crous P."/>
            <person name="Grigoriev I."/>
        </authorList>
    </citation>
    <scope>NUCLEOTIDE SEQUENCE</scope>
    <source>
        <strain evidence="2">CBS 123094</strain>
    </source>
</reference>
<name>A0A6A5W2S2_9PLEO</name>
<evidence type="ECO:0000313" key="3">
    <source>
        <dbReference type="Proteomes" id="UP000799779"/>
    </source>
</evidence>
<keyword evidence="3" id="KW-1185">Reference proteome</keyword>
<protein>
    <submittedName>
        <fullName evidence="2">Uncharacterized protein</fullName>
    </submittedName>
</protein>
<proteinExistence type="predicted"/>
<feature type="signal peptide" evidence="1">
    <location>
        <begin position="1"/>
        <end position="17"/>
    </location>
</feature>
<evidence type="ECO:0000256" key="1">
    <source>
        <dbReference type="SAM" id="SignalP"/>
    </source>
</evidence>
<feature type="chain" id="PRO_5025348043" evidence="1">
    <location>
        <begin position="18"/>
        <end position="89"/>
    </location>
</feature>
<evidence type="ECO:0000313" key="2">
    <source>
        <dbReference type="EMBL" id="KAF1995338.1"/>
    </source>
</evidence>
<dbReference type="EMBL" id="ML977640">
    <property type="protein sequence ID" value="KAF1995338.1"/>
    <property type="molecule type" value="Genomic_DNA"/>
</dbReference>
<keyword evidence="1" id="KW-0732">Signal</keyword>
<accession>A0A6A5W2S2</accession>
<dbReference type="AlphaFoldDB" id="A0A6A5W2S2"/>
<sequence length="89" mass="9712">MKLSTLFITAMVGLATAAPGIPDSLPHNGAEDVDKRQVNGVPSGNCEKCTKFFNDCYHGCWWDPNCTNICLCKTSGYSNCKPQCGYNRC</sequence>
<gene>
    <name evidence="2" type="ORF">P154DRAFT_580908</name>
</gene>
<organism evidence="2 3">
    <name type="scientific">Amniculicola lignicola CBS 123094</name>
    <dbReference type="NCBI Taxonomy" id="1392246"/>
    <lineage>
        <taxon>Eukaryota</taxon>
        <taxon>Fungi</taxon>
        <taxon>Dikarya</taxon>
        <taxon>Ascomycota</taxon>
        <taxon>Pezizomycotina</taxon>
        <taxon>Dothideomycetes</taxon>
        <taxon>Pleosporomycetidae</taxon>
        <taxon>Pleosporales</taxon>
        <taxon>Amniculicolaceae</taxon>
        <taxon>Amniculicola</taxon>
    </lineage>
</organism>